<dbReference type="Gene3D" id="2.40.10.270">
    <property type="entry name" value="Bacteriophage SPP1 head-tail adaptor protein"/>
    <property type="match status" value="1"/>
</dbReference>
<proteinExistence type="predicted"/>
<accession>A0A7W9FR59</accession>
<reference evidence="1 2" key="1">
    <citation type="submission" date="2020-08" db="EMBL/GenBank/DDBJ databases">
        <title>Genomic Encyclopedia of Type Strains, Phase IV (KMG-IV): sequencing the most valuable type-strain genomes for metagenomic binning, comparative biology and taxonomic classification.</title>
        <authorList>
            <person name="Goeker M."/>
        </authorList>
    </citation>
    <scope>NUCLEOTIDE SEQUENCE [LARGE SCALE GENOMIC DNA]</scope>
    <source>
        <strain evidence="1 2">DSM 16268</strain>
    </source>
</reference>
<evidence type="ECO:0000313" key="2">
    <source>
        <dbReference type="Proteomes" id="UP000523821"/>
    </source>
</evidence>
<sequence>MRPFEPGRLRHRVTVLRPVSMPDGAGGVAVSFTPLAAVWAAIEPVKAAEDAGPDRPATRLTHRVTIRYRADVEGGMALSHRGRTLRITAMRDPDEGRRLLTLDCVEERR</sequence>
<dbReference type="AlphaFoldDB" id="A0A7W9FR59"/>
<dbReference type="NCBIfam" id="TIGR01563">
    <property type="entry name" value="gp16_SPP1"/>
    <property type="match status" value="1"/>
</dbReference>
<evidence type="ECO:0000313" key="1">
    <source>
        <dbReference type="EMBL" id="MBB5755283.1"/>
    </source>
</evidence>
<dbReference type="Proteomes" id="UP000523821">
    <property type="component" value="Unassembled WGS sequence"/>
</dbReference>
<comment type="caution">
    <text evidence="1">The sequence shown here is derived from an EMBL/GenBank/DDBJ whole genome shotgun (WGS) entry which is preliminary data.</text>
</comment>
<dbReference type="Pfam" id="PF05521">
    <property type="entry name" value="Phage_HCP"/>
    <property type="match status" value="1"/>
</dbReference>
<dbReference type="EMBL" id="JACHOO010000019">
    <property type="protein sequence ID" value="MBB5755283.1"/>
    <property type="molecule type" value="Genomic_DNA"/>
</dbReference>
<organism evidence="1 2">
    <name type="scientific">Prosthecomicrobium pneumaticum</name>
    <dbReference type="NCBI Taxonomy" id="81895"/>
    <lineage>
        <taxon>Bacteria</taxon>
        <taxon>Pseudomonadati</taxon>
        <taxon>Pseudomonadota</taxon>
        <taxon>Alphaproteobacteria</taxon>
        <taxon>Hyphomicrobiales</taxon>
        <taxon>Kaistiaceae</taxon>
        <taxon>Prosthecomicrobium</taxon>
    </lineage>
</organism>
<name>A0A7W9FR59_9HYPH</name>
<keyword evidence="2" id="KW-1185">Reference proteome</keyword>
<dbReference type="InterPro" id="IPR038666">
    <property type="entry name" value="SSP1_head-tail_sf"/>
</dbReference>
<gene>
    <name evidence="1" type="ORF">GGQ63_004386</name>
</gene>
<dbReference type="InterPro" id="IPR008767">
    <property type="entry name" value="Phage_SPP1_head-tail_adaptor"/>
</dbReference>
<dbReference type="RefSeq" id="WP_343061250.1">
    <property type="nucleotide sequence ID" value="NZ_JACHOO010000019.1"/>
</dbReference>
<protein>
    <submittedName>
        <fullName evidence="1">SPP1 family predicted phage head-tail adaptor</fullName>
    </submittedName>
</protein>